<dbReference type="EMBL" id="QWIT01001020">
    <property type="protein sequence ID" value="RMZ19443.1"/>
    <property type="molecule type" value="Genomic_DNA"/>
</dbReference>
<name>A0A3M7I1T5_HORWE</name>
<dbReference type="AlphaFoldDB" id="A0A3M7I1T5"/>
<protein>
    <submittedName>
        <fullName evidence="2">Uncharacterized protein</fullName>
    </submittedName>
</protein>
<evidence type="ECO:0000256" key="1">
    <source>
        <dbReference type="SAM" id="Phobius"/>
    </source>
</evidence>
<proteinExistence type="predicted"/>
<evidence type="ECO:0000313" key="2">
    <source>
        <dbReference type="EMBL" id="RMZ19443.1"/>
    </source>
</evidence>
<dbReference type="CDD" id="cd22997">
    <property type="entry name" value="GT_LH"/>
    <property type="match status" value="1"/>
</dbReference>
<dbReference type="PANTHER" id="PTHR36587">
    <property type="entry name" value="EXPRESSION SITE-ASSOCIATED GENE 3 (ESAG3)-LIKE PROTEIN"/>
    <property type="match status" value="1"/>
</dbReference>
<comment type="caution">
    <text evidence="2">The sequence shown here is derived from an EMBL/GenBank/DDBJ whole genome shotgun (WGS) entry which is preliminary data.</text>
</comment>
<keyword evidence="1" id="KW-0812">Transmembrane</keyword>
<keyword evidence="1" id="KW-1133">Transmembrane helix</keyword>
<dbReference type="Proteomes" id="UP000281677">
    <property type="component" value="Unassembled WGS sequence"/>
</dbReference>
<gene>
    <name evidence="2" type="ORF">D0859_16561</name>
</gene>
<evidence type="ECO:0000313" key="3">
    <source>
        <dbReference type="Proteomes" id="UP000281677"/>
    </source>
</evidence>
<reference evidence="2 3" key="1">
    <citation type="journal article" date="2018" name="BMC Genomics">
        <title>Genomic evidence for intraspecific hybridization in a clonal and extremely halotolerant yeast.</title>
        <authorList>
            <person name="Gostincar C."/>
            <person name="Stajich J.E."/>
            <person name="Zupancic J."/>
            <person name="Zalar P."/>
            <person name="Gunde-Cimerman N."/>
        </authorList>
    </citation>
    <scope>NUCLEOTIDE SEQUENCE [LARGE SCALE GENOMIC DNA]</scope>
    <source>
        <strain evidence="2 3">EXF-120</strain>
    </source>
</reference>
<keyword evidence="1" id="KW-0472">Membrane</keyword>
<feature type="transmembrane region" description="Helical" evidence="1">
    <location>
        <begin position="91"/>
        <end position="110"/>
    </location>
</feature>
<sequence length="613" mass="69385">MGKLRYTSTTADVRPGVDERLIRAPPILISPSIVQHPQSDEHVIRLVIVPTSTQLRRGMLSLPQRLTASGRFSAPNTPHLGRFLSSKPARVTCAVVVAFGLLLLSGSLYAGHGNHSSAAAAAANTVVDALQEEKTALSSSAQKGRFHLLIPATSSNQDLCKLMLSAQVLGYPTPVFINFGHPEAEDAYIQHLAKVEGILDYLDRLENDPEYKEELVLIVDGYDLWFQLRPEVLLKRYYALNEEADKRLRVTYGDTVARAHDIRQTILFGPDKICWPINFARTACWAVSGTTLRDDAFGPGTSNGRPELAYPRWLNSGTIMGPASDLKTMFRRTLEMIHENHIVDSDQYYLAEVYGKQEYARLLQNKGELNRYTSVRYGYMEANASKPEEANIPTWIEPDMPEIGENETVEYHIGIDFESGLFQTLAFWKQYLTWMRPSESWVPGRDLQPPAGSQSYYQLWLPGDVSSSMQPFATVSAEQAGDAGLDITRTWHDVDLLYNPITKQVPVIIHFTGEKQFRDIWWKKIWFQEHAALLRESALEHQFLRQQEPMMEVIGGYRWFNAEPPEVEDVKMRGLGGAWSDDGGWFSWRSLCHVHEEGIYRVPNDDDFHAPPM</sequence>
<organism evidence="2 3">
    <name type="scientific">Hortaea werneckii</name>
    <name type="common">Black yeast</name>
    <name type="synonym">Cladosporium werneckii</name>
    <dbReference type="NCBI Taxonomy" id="91943"/>
    <lineage>
        <taxon>Eukaryota</taxon>
        <taxon>Fungi</taxon>
        <taxon>Dikarya</taxon>
        <taxon>Ascomycota</taxon>
        <taxon>Pezizomycotina</taxon>
        <taxon>Dothideomycetes</taxon>
        <taxon>Dothideomycetidae</taxon>
        <taxon>Mycosphaerellales</taxon>
        <taxon>Teratosphaeriaceae</taxon>
        <taxon>Hortaea</taxon>
    </lineage>
</organism>
<dbReference type="PANTHER" id="PTHR36587:SF2">
    <property type="entry name" value="EXPRESSION SITE-ASSOCIATED GENE 3 (ESAG3)-LIKE PROTEIN"/>
    <property type="match status" value="1"/>
</dbReference>
<dbReference type="VEuPathDB" id="FungiDB:BTJ68_06449"/>
<dbReference type="OrthoDB" id="422736at2759"/>
<accession>A0A3M7I1T5</accession>